<comment type="subcellular location">
    <subcellularLocation>
        <location evidence="1">Membrane</location>
    </subcellularLocation>
</comment>
<reference evidence="6 7" key="1">
    <citation type="journal article" date="2015" name="Microbiome">
        <title>Genomic resolution of linkages in carbon, nitrogen, and sulfur cycling among widespread estuary sediment bacteria.</title>
        <authorList>
            <person name="Baker B.J."/>
            <person name="Lazar C.S."/>
            <person name="Teske A.P."/>
            <person name="Dick G.J."/>
        </authorList>
    </citation>
    <scope>NUCLEOTIDE SEQUENCE [LARGE SCALE GENOMIC DNA]</scope>
    <source>
        <strain evidence="6">SM23_42</strain>
    </source>
</reference>
<comment type="caution">
    <text evidence="6">The sequence shown here is derived from an EMBL/GenBank/DDBJ whole genome shotgun (WGS) entry which is preliminary data.</text>
</comment>
<dbReference type="EMBL" id="LJUJ01000005">
    <property type="protein sequence ID" value="KPK64179.1"/>
    <property type="molecule type" value="Genomic_DNA"/>
</dbReference>
<dbReference type="InterPro" id="IPR010827">
    <property type="entry name" value="BamA/TamA_POTRA"/>
</dbReference>
<protein>
    <recommendedName>
        <fullName evidence="5">POTRA domain-containing protein</fullName>
    </recommendedName>
</protein>
<sequence>MFGFLVSLILISTSVSEVEFIGNESIRGRTLRSEITSKRGEEYSELDVSYDIERIAQLYRREGFFYAKVSPEVKTRDTVVAVVFRIEEGLRPKISRVVVNGAQLHELKRRLHVKVGDHFIQAKLNTTAKAIEDYYKDRGYPFAEVSSTVVPDSGFLAFDVEKGPVHYVRSIEVRGLRKTRPVVVYREIELEPGDLYSKSKVYNSQRRIYALGFFSTLKVEMLRQQPDSVDLVFEVRELKSRVLNFGVGLTLPFSFLFSFGLEELNLANIGHRANINPFFKFNIRKEWEIKIEGRYTLPYVTPLGLQLSLLPFYWIEETVDFSRQTRGNEFRITKVFSEEVAFSISHQYKYVDIEPKTTLPDTLKGVTNGVRLWLLVDRRDEFFRPKRGFYVVPLIEYAGGIFGGANNFVRLEIEERTFQPFLNNTFAQRFKCGVMIPTNGVAAYEEYYIGGQYTLRGYPEKSVGPDSIGSFRYGKILLNLNIEYRLALPMNFGLVGFFDIGYVGNRIDFRDSEYLKMSAGVGLRYFTPIGPMRLDMGFPLTDTGQELYFGIYHTF</sequence>
<dbReference type="PATRIC" id="fig|1703779.3.peg.895"/>
<dbReference type="STRING" id="1703779.AMJ83_04080"/>
<dbReference type="Gene3D" id="3.10.20.310">
    <property type="entry name" value="membrane protein fhac"/>
    <property type="match status" value="3"/>
</dbReference>
<dbReference type="InterPro" id="IPR039910">
    <property type="entry name" value="D15-like"/>
</dbReference>
<evidence type="ECO:0000259" key="5">
    <source>
        <dbReference type="PROSITE" id="PS51779"/>
    </source>
</evidence>
<feature type="domain" description="POTRA" evidence="5">
    <location>
        <begin position="13"/>
        <end position="89"/>
    </location>
</feature>
<dbReference type="PANTHER" id="PTHR12815:SF18">
    <property type="entry name" value="SORTING AND ASSEMBLY MACHINERY COMPONENT 50 HOMOLOG"/>
    <property type="match status" value="1"/>
</dbReference>
<dbReference type="PROSITE" id="PS51779">
    <property type="entry name" value="POTRA"/>
    <property type="match status" value="1"/>
</dbReference>
<dbReference type="AlphaFoldDB" id="A0A0S8FTX4"/>
<proteinExistence type="predicted"/>
<keyword evidence="2" id="KW-1134">Transmembrane beta strand</keyword>
<dbReference type="Gene3D" id="2.40.160.50">
    <property type="entry name" value="membrane protein fhac: a member of the omp85/tpsb transporter family"/>
    <property type="match status" value="1"/>
</dbReference>
<evidence type="ECO:0000256" key="1">
    <source>
        <dbReference type="ARBA" id="ARBA00004370"/>
    </source>
</evidence>
<dbReference type="Proteomes" id="UP000051373">
    <property type="component" value="Unassembled WGS sequence"/>
</dbReference>
<dbReference type="Pfam" id="PF01103">
    <property type="entry name" value="Omp85"/>
    <property type="match status" value="1"/>
</dbReference>
<keyword evidence="3" id="KW-0812">Transmembrane</keyword>
<evidence type="ECO:0000256" key="4">
    <source>
        <dbReference type="ARBA" id="ARBA00023136"/>
    </source>
</evidence>
<dbReference type="PANTHER" id="PTHR12815">
    <property type="entry name" value="SORTING AND ASSEMBLY MACHINERY SAMM50 PROTEIN FAMILY MEMBER"/>
    <property type="match status" value="1"/>
</dbReference>
<evidence type="ECO:0000256" key="2">
    <source>
        <dbReference type="ARBA" id="ARBA00022452"/>
    </source>
</evidence>
<evidence type="ECO:0000313" key="6">
    <source>
        <dbReference type="EMBL" id="KPK64179.1"/>
    </source>
</evidence>
<accession>A0A0S8FTX4</accession>
<evidence type="ECO:0000256" key="3">
    <source>
        <dbReference type="ARBA" id="ARBA00022692"/>
    </source>
</evidence>
<evidence type="ECO:0000313" key="7">
    <source>
        <dbReference type="Proteomes" id="UP000051373"/>
    </source>
</evidence>
<dbReference type="GO" id="GO:0019867">
    <property type="term" value="C:outer membrane"/>
    <property type="evidence" value="ECO:0007669"/>
    <property type="project" value="InterPro"/>
</dbReference>
<name>A0A0S8FTX4_UNCW3</name>
<dbReference type="InterPro" id="IPR000184">
    <property type="entry name" value="Bac_surfAg_D15"/>
</dbReference>
<dbReference type="InterPro" id="IPR034746">
    <property type="entry name" value="POTRA"/>
</dbReference>
<dbReference type="Pfam" id="PF07244">
    <property type="entry name" value="POTRA"/>
    <property type="match status" value="3"/>
</dbReference>
<organism evidence="6 7">
    <name type="scientific">candidate division WOR_3 bacterium SM23_42</name>
    <dbReference type="NCBI Taxonomy" id="1703779"/>
    <lineage>
        <taxon>Bacteria</taxon>
        <taxon>Bacteria division WOR-3</taxon>
    </lineage>
</organism>
<keyword evidence="4" id="KW-0472">Membrane</keyword>
<gene>
    <name evidence="6" type="ORF">AMJ83_04080</name>
</gene>